<evidence type="ECO:0008006" key="3">
    <source>
        <dbReference type="Google" id="ProtNLM"/>
    </source>
</evidence>
<name>A0ABR3YZL4_9PEZI</name>
<dbReference type="PANTHER" id="PTHR37563:SF2">
    <property type="entry name" value="PHYTANOYL-COA DIOXYGENASE FAMILY PROTEIN (AFU_ORTHOLOGUE AFUA_2G03330)"/>
    <property type="match status" value="1"/>
</dbReference>
<keyword evidence="2" id="KW-1185">Reference proteome</keyword>
<dbReference type="InterPro" id="IPR051961">
    <property type="entry name" value="Fungal_Metabolite_Diox"/>
</dbReference>
<evidence type="ECO:0000313" key="2">
    <source>
        <dbReference type="Proteomes" id="UP001583186"/>
    </source>
</evidence>
<comment type="caution">
    <text evidence="1">The sequence shown here is derived from an EMBL/GenBank/DDBJ whole genome shotgun (WGS) entry which is preliminary data.</text>
</comment>
<gene>
    <name evidence="1" type="ORF">Sste5346_006320</name>
</gene>
<dbReference type="Proteomes" id="UP001583186">
    <property type="component" value="Unassembled WGS sequence"/>
</dbReference>
<dbReference type="PANTHER" id="PTHR37563">
    <property type="entry name" value="PHYTANOYL-COA DIOXYGENASE FAMILY PROTEIN (AFU_ORTHOLOGUE AFUA_2G03330)"/>
    <property type="match status" value="1"/>
</dbReference>
<proteinExistence type="predicted"/>
<dbReference type="Gene3D" id="2.60.120.620">
    <property type="entry name" value="q2cbj1_9rhob like domain"/>
    <property type="match status" value="1"/>
</dbReference>
<dbReference type="SUPFAM" id="SSF51197">
    <property type="entry name" value="Clavaminate synthase-like"/>
    <property type="match status" value="1"/>
</dbReference>
<reference evidence="1 2" key="1">
    <citation type="journal article" date="2024" name="IMA Fungus">
        <title>IMA Genome - F19 : A genome assembly and annotation guide to empower mycologists, including annotated draft genome sequences of Ceratocystis pirilliformis, Diaporthe australafricana, Fusarium ophioides, Paecilomyces lecythidis, and Sporothrix stenoceras.</title>
        <authorList>
            <person name="Aylward J."/>
            <person name="Wilson A.M."/>
            <person name="Visagie C.M."/>
            <person name="Spraker J."/>
            <person name="Barnes I."/>
            <person name="Buitendag C."/>
            <person name="Ceriani C."/>
            <person name="Del Mar Angel L."/>
            <person name="du Plessis D."/>
            <person name="Fuchs T."/>
            <person name="Gasser K."/>
            <person name="Kramer D."/>
            <person name="Li W."/>
            <person name="Munsamy K."/>
            <person name="Piso A."/>
            <person name="Price J.L."/>
            <person name="Sonnekus B."/>
            <person name="Thomas C."/>
            <person name="van der Nest A."/>
            <person name="van Dijk A."/>
            <person name="van Heerden A."/>
            <person name="van Vuuren N."/>
            <person name="Yilmaz N."/>
            <person name="Duong T.A."/>
            <person name="van der Merwe N.A."/>
            <person name="Wingfield M.J."/>
            <person name="Wingfield B.D."/>
        </authorList>
    </citation>
    <scope>NUCLEOTIDE SEQUENCE [LARGE SCALE GENOMIC DNA]</scope>
    <source>
        <strain evidence="1 2">CMW 5346</strain>
    </source>
</reference>
<sequence>MQNILQHMISDPELLHPSIHTNLVATQVCAVAMGPNPVLRYHKANTNFPDEARQPVHSDVHYEHPRACFALAVNRIPVDCDAFMGSNEMWLDTHNVTYSRDQDGVRGIFPHLLAERRKVCPPIQPSLKRGSIIIRDMRLWHAGMPNKTEDTVRVKINLIYFANWYRCPMQIKFPPSAKERNEELEKLSGTTIAAQYVEGLNHMTLRHTHDFGQDDKREH</sequence>
<dbReference type="EMBL" id="JAWCUI010000037">
    <property type="protein sequence ID" value="KAL1893492.1"/>
    <property type="molecule type" value="Genomic_DNA"/>
</dbReference>
<accession>A0ABR3YZL4</accession>
<protein>
    <recommendedName>
        <fullName evidence="3">Phytanoyl-CoA dioxygenase</fullName>
    </recommendedName>
</protein>
<evidence type="ECO:0000313" key="1">
    <source>
        <dbReference type="EMBL" id="KAL1893492.1"/>
    </source>
</evidence>
<organism evidence="1 2">
    <name type="scientific">Sporothrix stenoceras</name>
    <dbReference type="NCBI Taxonomy" id="5173"/>
    <lineage>
        <taxon>Eukaryota</taxon>
        <taxon>Fungi</taxon>
        <taxon>Dikarya</taxon>
        <taxon>Ascomycota</taxon>
        <taxon>Pezizomycotina</taxon>
        <taxon>Sordariomycetes</taxon>
        <taxon>Sordariomycetidae</taxon>
        <taxon>Ophiostomatales</taxon>
        <taxon>Ophiostomataceae</taxon>
        <taxon>Sporothrix</taxon>
    </lineage>
</organism>